<reference evidence="2" key="1">
    <citation type="submission" date="2022-10" db="EMBL/GenBank/DDBJ databases">
        <title>Whole-Genome Sequencing of Brachybacterium huguangmaarense BRM-3, Isolated from Betula schmidtii.</title>
        <authorList>
            <person name="Haam D."/>
        </authorList>
    </citation>
    <scope>NUCLEOTIDE SEQUENCE</scope>
    <source>
        <strain evidence="2">BRM-3</strain>
    </source>
</reference>
<dbReference type="InterPro" id="IPR021443">
    <property type="entry name" value="DUF3093"/>
</dbReference>
<dbReference type="Proteomes" id="UP001164305">
    <property type="component" value="Chromosome"/>
</dbReference>
<protein>
    <submittedName>
        <fullName evidence="2">DUF3093 domain-containing protein</fullName>
    </submittedName>
</protein>
<name>A0ABY6FZV9_9MICO</name>
<accession>A0ABY6FZV9</accession>
<keyword evidence="3" id="KW-1185">Reference proteome</keyword>
<evidence type="ECO:0000313" key="2">
    <source>
        <dbReference type="EMBL" id="UYG16478.1"/>
    </source>
</evidence>
<organism evidence="2 3">
    <name type="scientific">Brachybacterium huguangmaarense</name>
    <dbReference type="NCBI Taxonomy" id="1652028"/>
    <lineage>
        <taxon>Bacteria</taxon>
        <taxon>Bacillati</taxon>
        <taxon>Actinomycetota</taxon>
        <taxon>Actinomycetes</taxon>
        <taxon>Micrococcales</taxon>
        <taxon>Dermabacteraceae</taxon>
        <taxon>Brachybacterium</taxon>
    </lineage>
</organism>
<proteinExistence type="predicted"/>
<dbReference type="RefSeq" id="WP_263593691.1">
    <property type="nucleotide sequence ID" value="NZ_CP107020.1"/>
</dbReference>
<sequence length="162" mass="17013">MSVAAPQTSAPSPAVPLYRERLTPSVPVWIVAAVTGAIFGVILVPISVVAAVVVAIAMAIAVCVALAVTSPLVEVTGEHVAVGRARIEPELLGAPETLDADGWAETMSTGFEPLAYHCTRGWLREGVRVPVLDDEDPTTAWVISSRRPEQLALAVLAARERA</sequence>
<keyword evidence="1" id="KW-1133">Transmembrane helix</keyword>
<dbReference type="Pfam" id="PF11292">
    <property type="entry name" value="DUF3093"/>
    <property type="match status" value="1"/>
</dbReference>
<evidence type="ECO:0000313" key="3">
    <source>
        <dbReference type="Proteomes" id="UP001164305"/>
    </source>
</evidence>
<evidence type="ECO:0000256" key="1">
    <source>
        <dbReference type="SAM" id="Phobius"/>
    </source>
</evidence>
<gene>
    <name evidence="2" type="ORF">BRM3_12830</name>
</gene>
<feature type="transmembrane region" description="Helical" evidence="1">
    <location>
        <begin position="26"/>
        <end position="44"/>
    </location>
</feature>
<keyword evidence="1" id="KW-0812">Transmembrane</keyword>
<feature type="transmembrane region" description="Helical" evidence="1">
    <location>
        <begin position="49"/>
        <end position="68"/>
    </location>
</feature>
<dbReference type="EMBL" id="CP107020">
    <property type="protein sequence ID" value="UYG16478.1"/>
    <property type="molecule type" value="Genomic_DNA"/>
</dbReference>
<keyword evidence="1" id="KW-0472">Membrane</keyword>